<reference evidence="3" key="1">
    <citation type="journal article" date="2019" name="Int. J. Syst. Evol. Microbiol.">
        <title>The Global Catalogue of Microorganisms (GCM) 10K type strain sequencing project: providing services to taxonomists for standard genome sequencing and annotation.</title>
        <authorList>
            <consortium name="The Broad Institute Genomics Platform"/>
            <consortium name="The Broad Institute Genome Sequencing Center for Infectious Disease"/>
            <person name="Wu L."/>
            <person name="Ma J."/>
        </authorList>
    </citation>
    <scope>NUCLEOTIDE SEQUENCE [LARGE SCALE GENOMIC DNA]</scope>
    <source>
        <strain evidence="3">JCM 31696</strain>
    </source>
</reference>
<feature type="domain" description="HTH cro/C1-type" evidence="1">
    <location>
        <begin position="47"/>
        <end position="97"/>
    </location>
</feature>
<protein>
    <submittedName>
        <fullName evidence="2">Helix-turn-helix domain-containing protein</fullName>
    </submittedName>
</protein>
<gene>
    <name evidence="2" type="ORF">ACFQ07_26480</name>
</gene>
<dbReference type="InterPro" id="IPR001387">
    <property type="entry name" value="Cro/C1-type_HTH"/>
</dbReference>
<keyword evidence="3" id="KW-1185">Reference proteome</keyword>
<accession>A0ABW3CPU5</accession>
<dbReference type="EMBL" id="JBHTIR010003803">
    <property type="protein sequence ID" value="MFD0855817.1"/>
    <property type="molecule type" value="Genomic_DNA"/>
</dbReference>
<comment type="caution">
    <text evidence="2">The sequence shown here is derived from an EMBL/GenBank/DDBJ whole genome shotgun (WGS) entry which is preliminary data.</text>
</comment>
<name>A0ABW3CPU5_9ACTN</name>
<dbReference type="CDD" id="cd00093">
    <property type="entry name" value="HTH_XRE"/>
    <property type="match status" value="1"/>
</dbReference>
<evidence type="ECO:0000313" key="3">
    <source>
        <dbReference type="Proteomes" id="UP001597083"/>
    </source>
</evidence>
<dbReference type="Gene3D" id="1.10.260.40">
    <property type="entry name" value="lambda repressor-like DNA-binding domains"/>
    <property type="match status" value="1"/>
</dbReference>
<dbReference type="Pfam" id="PF01381">
    <property type="entry name" value="HTH_3"/>
    <property type="match status" value="1"/>
</dbReference>
<dbReference type="SMART" id="SM00530">
    <property type="entry name" value="HTH_XRE"/>
    <property type="match status" value="1"/>
</dbReference>
<proteinExistence type="predicted"/>
<dbReference type="SUPFAM" id="SSF47413">
    <property type="entry name" value="lambda repressor-like DNA-binding domains"/>
    <property type="match status" value="1"/>
</dbReference>
<dbReference type="InterPro" id="IPR010982">
    <property type="entry name" value="Lambda_DNA-bd_dom_sf"/>
</dbReference>
<dbReference type="PROSITE" id="PS50943">
    <property type="entry name" value="HTH_CROC1"/>
    <property type="match status" value="1"/>
</dbReference>
<evidence type="ECO:0000259" key="1">
    <source>
        <dbReference type="PROSITE" id="PS50943"/>
    </source>
</evidence>
<sequence>MSEQPQFFSYTREEFLDEFVHPDDRPAVEEAGRRRKLQVAARYLTGMRKKAGLTQAEVAEAMGVSQQRVSAIESGSVAELGTLADYIHALGGELKVIADFGDSWQRVA</sequence>
<organism evidence="2 3">
    <name type="scientific">Actinomadura adrarensis</name>
    <dbReference type="NCBI Taxonomy" id="1819600"/>
    <lineage>
        <taxon>Bacteria</taxon>
        <taxon>Bacillati</taxon>
        <taxon>Actinomycetota</taxon>
        <taxon>Actinomycetes</taxon>
        <taxon>Streptosporangiales</taxon>
        <taxon>Thermomonosporaceae</taxon>
        <taxon>Actinomadura</taxon>
    </lineage>
</organism>
<evidence type="ECO:0000313" key="2">
    <source>
        <dbReference type="EMBL" id="MFD0855817.1"/>
    </source>
</evidence>
<dbReference type="Proteomes" id="UP001597083">
    <property type="component" value="Unassembled WGS sequence"/>
</dbReference>